<gene>
    <name evidence="1" type="ORF">Lsha_0927</name>
</gene>
<sequence>MLNSSLQKVNKMYNIRSKIFICCKLMYIYFQNLAFQNKQILWAYPEGGNSATCLYQTAGNNNTLDRDLVNDTLRDVIGIEIKDGVATISHVDNFSKRHPYSPTLLRDGLKKSGTPGFFPVHPHSSSEIPTAIMAAPQQDRSSSTSNLRAQLLSLDHLLENHRGATLVYEQGLPENNLATLALLTKLRIHSPGSLNLALKVIQDVDYYHLRQKQMHLIRTVFEEFIIPSLQTFRKGEEPPKSVNEFFLKTILATMANDTYNLKDTLFEESGPMHIPDNYKLREIYARRMMNGLLYFIEDTDVPLQDPNPELAHWLEEFKKHLQIHHNKLVPLLDQLKELVVCTGLMYHDFSKFNLKTCVQGGHIDFSLLLIKIKALQLSKTTLKYAMNRLDTEHRVPEHLIQGVPPRLYSLRLMLLSNCPATVQANLEDQSIDEFINEIISEIISDLRDYTDGDKLKPASQWISHTIKTNDTNLHLHQEWHALLEEKLKTASLQTIRMKQERKHPETWKQLAIEAIKSLTADHLPKLLSTMAVDSSSQTTSTMSP</sequence>
<comment type="caution">
    <text evidence="1">The sequence shown here is derived from an EMBL/GenBank/DDBJ whole genome shotgun (WGS) entry which is preliminary data.</text>
</comment>
<name>A0A0W0Z0T8_9GAMM</name>
<dbReference type="Proteomes" id="UP000054600">
    <property type="component" value="Unassembled WGS sequence"/>
</dbReference>
<keyword evidence="2" id="KW-1185">Reference proteome</keyword>
<accession>A0A0W0Z0T8</accession>
<dbReference type="RefSeq" id="WP_018578236.1">
    <property type="nucleotide sequence ID" value="NZ_LNYW01000030.1"/>
</dbReference>
<dbReference type="PATRIC" id="fig|1122169.6.peg.1071"/>
<dbReference type="EMBL" id="LNYW01000030">
    <property type="protein sequence ID" value="KTD62753.1"/>
    <property type="molecule type" value="Genomic_DNA"/>
</dbReference>
<dbReference type="eggNOG" id="ENOG5031EH5">
    <property type="taxonomic scope" value="Bacteria"/>
</dbReference>
<evidence type="ECO:0000313" key="2">
    <source>
        <dbReference type="Proteomes" id="UP000054600"/>
    </source>
</evidence>
<dbReference type="OrthoDB" id="5653984at2"/>
<proteinExistence type="predicted"/>
<protein>
    <submittedName>
        <fullName evidence="1">Uncharacterized protein</fullName>
    </submittedName>
</protein>
<organism evidence="1 2">
    <name type="scientific">Legionella shakespearei DSM 23087</name>
    <dbReference type="NCBI Taxonomy" id="1122169"/>
    <lineage>
        <taxon>Bacteria</taxon>
        <taxon>Pseudomonadati</taxon>
        <taxon>Pseudomonadota</taxon>
        <taxon>Gammaproteobacteria</taxon>
        <taxon>Legionellales</taxon>
        <taxon>Legionellaceae</taxon>
        <taxon>Legionella</taxon>
    </lineage>
</organism>
<evidence type="ECO:0000313" key="1">
    <source>
        <dbReference type="EMBL" id="KTD62753.1"/>
    </source>
</evidence>
<dbReference type="STRING" id="1122169.Lsha_0927"/>
<dbReference type="AlphaFoldDB" id="A0A0W0Z0T8"/>
<reference evidence="1 2" key="1">
    <citation type="submission" date="2015-11" db="EMBL/GenBank/DDBJ databases">
        <title>Genomic analysis of 38 Legionella species identifies large and diverse effector repertoires.</title>
        <authorList>
            <person name="Burstein D."/>
            <person name="Amaro F."/>
            <person name="Zusman T."/>
            <person name="Lifshitz Z."/>
            <person name="Cohen O."/>
            <person name="Gilbert J.A."/>
            <person name="Pupko T."/>
            <person name="Shuman H.A."/>
            <person name="Segal G."/>
        </authorList>
    </citation>
    <scope>NUCLEOTIDE SEQUENCE [LARGE SCALE GENOMIC DNA]</scope>
    <source>
        <strain evidence="1 2">ATCC 49655</strain>
    </source>
</reference>